<dbReference type="Proteomes" id="UP000603227">
    <property type="component" value="Unassembled WGS sequence"/>
</dbReference>
<dbReference type="EMBL" id="BNAT01000025">
    <property type="protein sequence ID" value="GHE41429.1"/>
    <property type="molecule type" value="Genomic_DNA"/>
</dbReference>
<feature type="active site" description="Proton acceptor" evidence="3">
    <location>
        <position position="193"/>
    </location>
</feature>
<keyword evidence="1 4" id="KW-0663">Pyridoxal phosphate</keyword>
<dbReference type="SUPFAM" id="SSF53383">
    <property type="entry name" value="PLP-dependent transferases"/>
    <property type="match status" value="1"/>
</dbReference>
<evidence type="ECO:0000256" key="4">
    <source>
        <dbReference type="PIRSR" id="PIRSR000390-2"/>
    </source>
</evidence>
<dbReference type="Pfam" id="PF01041">
    <property type="entry name" value="DegT_DnrJ_EryC1"/>
    <property type="match status" value="1"/>
</dbReference>
<dbReference type="PANTHER" id="PTHR30244:SF36">
    <property type="entry name" value="3-OXO-GLUCOSE-6-PHOSPHATE:GLUTAMATE AMINOTRANSFERASE"/>
    <property type="match status" value="1"/>
</dbReference>
<protein>
    <recommendedName>
        <fullName evidence="8">dTDP-4-amino-4,6-dideoxygalactose transaminase</fullName>
    </recommendedName>
</protein>
<feature type="modified residue" description="N6-(pyridoxal phosphate)lysine" evidence="4">
    <location>
        <position position="193"/>
    </location>
</feature>
<dbReference type="GO" id="GO:0030170">
    <property type="term" value="F:pyridoxal phosphate binding"/>
    <property type="evidence" value="ECO:0007669"/>
    <property type="project" value="TreeGrafter"/>
</dbReference>
<dbReference type="AlphaFoldDB" id="A0A919DFR0"/>
<reference evidence="6" key="2">
    <citation type="submission" date="2020-09" db="EMBL/GenBank/DDBJ databases">
        <authorList>
            <person name="Sun Q."/>
            <person name="Zhou Y."/>
        </authorList>
    </citation>
    <scope>NUCLEOTIDE SEQUENCE</scope>
    <source>
        <strain evidence="6">CGMCC 4.7403</strain>
    </source>
</reference>
<evidence type="ECO:0000256" key="2">
    <source>
        <dbReference type="ARBA" id="ARBA00037999"/>
    </source>
</evidence>
<comment type="caution">
    <text evidence="6">The sequence shown here is derived from an EMBL/GenBank/DDBJ whole genome shotgun (WGS) entry which is preliminary data.</text>
</comment>
<dbReference type="Gene3D" id="3.90.1150.10">
    <property type="entry name" value="Aspartate Aminotransferase, domain 1"/>
    <property type="match status" value="1"/>
</dbReference>
<keyword evidence="7" id="KW-1185">Reference proteome</keyword>
<evidence type="ECO:0000256" key="3">
    <source>
        <dbReference type="PIRSR" id="PIRSR000390-1"/>
    </source>
</evidence>
<proteinExistence type="inferred from homology"/>
<comment type="similarity">
    <text evidence="2 5">Belongs to the DegT/DnrJ/EryC1 family.</text>
</comment>
<dbReference type="InterPro" id="IPR015422">
    <property type="entry name" value="PyrdxlP-dep_Trfase_small"/>
</dbReference>
<dbReference type="Gene3D" id="3.40.640.10">
    <property type="entry name" value="Type I PLP-dependent aspartate aminotransferase-like (Major domain)"/>
    <property type="match status" value="1"/>
</dbReference>
<evidence type="ECO:0000256" key="1">
    <source>
        <dbReference type="ARBA" id="ARBA00022898"/>
    </source>
</evidence>
<evidence type="ECO:0000313" key="6">
    <source>
        <dbReference type="EMBL" id="GHE41429.1"/>
    </source>
</evidence>
<evidence type="ECO:0000313" key="7">
    <source>
        <dbReference type="Proteomes" id="UP000603227"/>
    </source>
</evidence>
<sequence>MTASLPPAVPFFPPALFEADRPALIGLVREVGLDPEQRFILGRRTAAFEDRLREDLEAADVVACSSGTSALSLVLRAMDVGPGDEVIVPAFGCAPLAASVVDVGATPVFADIRPDTMTMDPDEAERLVTERTKAVMPAHMFSVMADMPRFAELARRHGLRLLEDSAVAQGGVLRGVPAGLWGEAGLYSFVQVKTCGMPGEGGVVVTRDPALGEKVRMLRNHGQYAGRRFVHHTVGLNSRFDEIQAAFQTYRYSSFPARLARRAEIAAYYTERFTPLAGRGVVPPPPDRDGRCFYVYTVLAEDREALGAHLAEWGVATHVYYPCPLPAHRAFAPYAPPGARWPRAEQAARRHLALPVHHLLTDAQVQHVADLVCAFATERS</sequence>
<dbReference type="GO" id="GO:0008483">
    <property type="term" value="F:transaminase activity"/>
    <property type="evidence" value="ECO:0007669"/>
    <property type="project" value="TreeGrafter"/>
</dbReference>
<dbReference type="PIRSF" id="PIRSF000390">
    <property type="entry name" value="PLP_StrS"/>
    <property type="match status" value="1"/>
</dbReference>
<dbReference type="CDD" id="cd00616">
    <property type="entry name" value="AHBA_syn"/>
    <property type="match status" value="1"/>
</dbReference>
<gene>
    <name evidence="6" type="ORF">GCM10017771_60670</name>
</gene>
<dbReference type="InterPro" id="IPR015424">
    <property type="entry name" value="PyrdxlP-dep_Trfase"/>
</dbReference>
<dbReference type="GO" id="GO:0000271">
    <property type="term" value="P:polysaccharide biosynthetic process"/>
    <property type="evidence" value="ECO:0007669"/>
    <property type="project" value="TreeGrafter"/>
</dbReference>
<evidence type="ECO:0008006" key="8">
    <source>
        <dbReference type="Google" id="ProtNLM"/>
    </source>
</evidence>
<name>A0A919DFR0_9ACTN</name>
<reference evidence="6" key="1">
    <citation type="journal article" date="2014" name="Int. J. Syst. Evol. Microbiol.">
        <title>Complete genome sequence of Corynebacterium casei LMG S-19264T (=DSM 44701T), isolated from a smear-ripened cheese.</title>
        <authorList>
            <consortium name="US DOE Joint Genome Institute (JGI-PGF)"/>
            <person name="Walter F."/>
            <person name="Albersmeier A."/>
            <person name="Kalinowski J."/>
            <person name="Ruckert C."/>
        </authorList>
    </citation>
    <scope>NUCLEOTIDE SEQUENCE</scope>
    <source>
        <strain evidence="6">CGMCC 4.7403</strain>
    </source>
</reference>
<dbReference type="InterPro" id="IPR000653">
    <property type="entry name" value="DegT/StrS_aminotransferase"/>
</dbReference>
<dbReference type="InterPro" id="IPR015421">
    <property type="entry name" value="PyrdxlP-dep_Trfase_major"/>
</dbReference>
<dbReference type="PANTHER" id="PTHR30244">
    <property type="entry name" value="TRANSAMINASE"/>
    <property type="match status" value="1"/>
</dbReference>
<organism evidence="6 7">
    <name type="scientific">Streptomyces capitiformicae</name>
    <dbReference type="NCBI Taxonomy" id="2014920"/>
    <lineage>
        <taxon>Bacteria</taxon>
        <taxon>Bacillati</taxon>
        <taxon>Actinomycetota</taxon>
        <taxon>Actinomycetes</taxon>
        <taxon>Kitasatosporales</taxon>
        <taxon>Streptomycetaceae</taxon>
        <taxon>Streptomyces</taxon>
    </lineage>
</organism>
<dbReference type="RefSeq" id="WP_189785639.1">
    <property type="nucleotide sequence ID" value="NZ_BNAT01000025.1"/>
</dbReference>
<accession>A0A919DFR0</accession>
<evidence type="ECO:0000256" key="5">
    <source>
        <dbReference type="RuleBase" id="RU004508"/>
    </source>
</evidence>